<evidence type="ECO:0008006" key="4">
    <source>
        <dbReference type="Google" id="ProtNLM"/>
    </source>
</evidence>
<feature type="transmembrane region" description="Helical" evidence="1">
    <location>
        <begin position="137"/>
        <end position="155"/>
    </location>
</feature>
<proteinExistence type="predicted"/>
<feature type="transmembrane region" description="Helical" evidence="1">
    <location>
        <begin position="72"/>
        <end position="90"/>
    </location>
</feature>
<keyword evidence="1" id="KW-0812">Transmembrane</keyword>
<protein>
    <recommendedName>
        <fullName evidence="4">Type II secretion system protein GspF domain-containing protein</fullName>
    </recommendedName>
</protein>
<gene>
    <name evidence="2" type="ORF">SBF1_4370001</name>
</gene>
<evidence type="ECO:0000313" key="3">
    <source>
        <dbReference type="Proteomes" id="UP000238916"/>
    </source>
</evidence>
<dbReference type="EMBL" id="OMOF01000376">
    <property type="protein sequence ID" value="SPF49186.1"/>
    <property type="molecule type" value="Genomic_DNA"/>
</dbReference>
<reference evidence="3" key="1">
    <citation type="submission" date="2018-02" db="EMBL/GenBank/DDBJ databases">
        <authorList>
            <person name="Hausmann B."/>
        </authorList>
    </citation>
    <scope>NUCLEOTIDE SEQUENCE [LARGE SCALE GENOMIC DNA]</scope>
    <source>
        <strain evidence="3">Peat soil MAG SbF1</strain>
    </source>
</reference>
<dbReference type="Proteomes" id="UP000238916">
    <property type="component" value="Unassembled WGS sequence"/>
</dbReference>
<keyword evidence="1" id="KW-0472">Membrane</keyword>
<sequence>MDGNSCSFPWPNPSRSSFLQANIADCLASDPQEHGMVAHCFCSWNMGYLLQFAQIFTLSCDVVEKGGKRVNYSIWAALSFAAYTYIRLGISKETAWRAEVFGQSGRSYRENVIKWLELKSSSGLQARLDRIGVPIRSYLQIGALMILAFSALLGLAGRSVFWALLGAGLAYVIHFLRYYSAHHNWREEMLSEVGNLASLLKIRLIVGDTVSQAIPAILPVLHGVMAVAWTSLVTEIAAGVPLPEALDRLADKVSDRDMSAVLLKLKTYHREGVPLDNQGKPDPFGDMAAKIERSSAKRVKYFTKRLTGPLTIITGVGFMTCSLWLIPYFWQIISSSLSQM</sequence>
<feature type="transmembrane region" description="Helical" evidence="1">
    <location>
        <begin position="161"/>
        <end position="179"/>
    </location>
</feature>
<evidence type="ECO:0000313" key="2">
    <source>
        <dbReference type="EMBL" id="SPF49186.1"/>
    </source>
</evidence>
<feature type="transmembrane region" description="Helical" evidence="1">
    <location>
        <begin position="306"/>
        <end position="330"/>
    </location>
</feature>
<dbReference type="AlphaFoldDB" id="A0A2U3LBD3"/>
<organism evidence="2 3">
    <name type="scientific">Candidatus Desulfosporosinus infrequens</name>
    <dbReference type="NCBI Taxonomy" id="2043169"/>
    <lineage>
        <taxon>Bacteria</taxon>
        <taxon>Bacillati</taxon>
        <taxon>Bacillota</taxon>
        <taxon>Clostridia</taxon>
        <taxon>Eubacteriales</taxon>
        <taxon>Desulfitobacteriaceae</taxon>
        <taxon>Desulfosporosinus</taxon>
    </lineage>
</organism>
<name>A0A2U3LBD3_9FIRM</name>
<keyword evidence="1" id="KW-1133">Transmembrane helix</keyword>
<accession>A0A2U3LBD3</accession>
<evidence type="ECO:0000256" key="1">
    <source>
        <dbReference type="SAM" id="Phobius"/>
    </source>
</evidence>